<dbReference type="NCBIfam" id="NF040941">
    <property type="entry name" value="GGGWT_bact"/>
    <property type="match status" value="1"/>
</dbReference>
<evidence type="ECO:0000256" key="1">
    <source>
        <dbReference type="SAM" id="Phobius"/>
    </source>
</evidence>
<accession>A0A914XAQ9</accession>
<dbReference type="Pfam" id="PF00147">
    <property type="entry name" value="Fibrinogen_C"/>
    <property type="match status" value="1"/>
</dbReference>
<sequence length="293" mass="33274">MQSHEVSAIKVRREMLTNFDSPKNENFVTSEIPRKDKLHFEPSANDENDDEVPLIAEKPPNCITEKYRRNIALICIGLIITFAAVFLAVMILSNKISPREYGNSSINPPPSDQSYTATDCLELHQKDSSLPSGVYKLSPPGIPAFNAYCDMATDGGGWTVFQRRINGDISFYDRSWYDYKLGFNNGLENNLWLGNDIIHILSTKDSNVELRIDLWNDGNPTTSHRHGYWWEKHTDFFIEDEAHLYKLHLSRTYTGNATTYPGWGISSSIGANFSTVDATHRLHPEYVSTEQFG</sequence>
<keyword evidence="1" id="KW-0472">Membrane</keyword>
<dbReference type="InterPro" id="IPR002181">
    <property type="entry name" value="Fibrinogen_a/b/g_C_dom"/>
</dbReference>
<evidence type="ECO:0000259" key="2">
    <source>
        <dbReference type="PROSITE" id="PS51406"/>
    </source>
</evidence>
<dbReference type="Proteomes" id="UP000887566">
    <property type="component" value="Unplaced"/>
</dbReference>
<dbReference type="Gene3D" id="3.90.215.10">
    <property type="entry name" value="Gamma Fibrinogen, chain A, domain 1"/>
    <property type="match status" value="1"/>
</dbReference>
<feature type="domain" description="Fibrinogen C-terminal" evidence="2">
    <location>
        <begin position="111"/>
        <end position="293"/>
    </location>
</feature>
<feature type="transmembrane region" description="Helical" evidence="1">
    <location>
        <begin position="71"/>
        <end position="92"/>
    </location>
</feature>
<dbReference type="PROSITE" id="PS51406">
    <property type="entry name" value="FIBRINOGEN_C_2"/>
    <property type="match status" value="1"/>
</dbReference>
<dbReference type="SMART" id="SM00186">
    <property type="entry name" value="FBG"/>
    <property type="match status" value="1"/>
</dbReference>
<dbReference type="SUPFAM" id="SSF56496">
    <property type="entry name" value="Fibrinogen C-terminal domain-like"/>
    <property type="match status" value="1"/>
</dbReference>
<reference evidence="4" key="1">
    <citation type="submission" date="2022-11" db="UniProtKB">
        <authorList>
            <consortium name="WormBaseParasite"/>
        </authorList>
    </citation>
    <scope>IDENTIFICATION</scope>
</reference>
<evidence type="ECO:0000313" key="3">
    <source>
        <dbReference type="Proteomes" id="UP000887566"/>
    </source>
</evidence>
<dbReference type="InterPro" id="IPR036056">
    <property type="entry name" value="Fibrinogen-like_C"/>
</dbReference>
<organism evidence="3 4">
    <name type="scientific">Plectus sambesii</name>
    <dbReference type="NCBI Taxonomy" id="2011161"/>
    <lineage>
        <taxon>Eukaryota</taxon>
        <taxon>Metazoa</taxon>
        <taxon>Ecdysozoa</taxon>
        <taxon>Nematoda</taxon>
        <taxon>Chromadorea</taxon>
        <taxon>Plectida</taxon>
        <taxon>Plectina</taxon>
        <taxon>Plectoidea</taxon>
        <taxon>Plectidae</taxon>
        <taxon>Plectus</taxon>
    </lineage>
</organism>
<proteinExistence type="predicted"/>
<dbReference type="InterPro" id="IPR014716">
    <property type="entry name" value="Fibrinogen_a/b/g_C_1"/>
</dbReference>
<dbReference type="AlphaFoldDB" id="A0A914XAQ9"/>
<dbReference type="InterPro" id="IPR050373">
    <property type="entry name" value="Fibrinogen_C-term_domain"/>
</dbReference>
<name>A0A914XAQ9_9BILA</name>
<dbReference type="WBParaSite" id="PSAMB.scaffold7302size7865.g29902.t1">
    <property type="protein sequence ID" value="PSAMB.scaffold7302size7865.g29902.t1"/>
    <property type="gene ID" value="PSAMB.scaffold7302size7865.g29902"/>
</dbReference>
<keyword evidence="1" id="KW-1133">Transmembrane helix</keyword>
<keyword evidence="3" id="KW-1185">Reference proteome</keyword>
<dbReference type="PANTHER" id="PTHR19143">
    <property type="entry name" value="FIBRINOGEN/TENASCIN/ANGIOPOEITIN"/>
    <property type="match status" value="1"/>
</dbReference>
<keyword evidence="1" id="KW-0812">Transmembrane</keyword>
<protein>
    <submittedName>
        <fullName evidence="4">Fibrinogen C-terminal domain-containing protein</fullName>
    </submittedName>
</protein>
<dbReference type="GO" id="GO:0005615">
    <property type="term" value="C:extracellular space"/>
    <property type="evidence" value="ECO:0007669"/>
    <property type="project" value="TreeGrafter"/>
</dbReference>
<evidence type="ECO:0000313" key="4">
    <source>
        <dbReference type="WBParaSite" id="PSAMB.scaffold7302size7865.g29902.t1"/>
    </source>
</evidence>